<dbReference type="EMBL" id="BSNI01000002">
    <property type="protein sequence ID" value="GLQ17621.1"/>
    <property type="molecule type" value="Genomic_DNA"/>
</dbReference>
<dbReference type="PANTHER" id="PTHR40048:SF1">
    <property type="entry name" value="RHAMNOSYL O-METHYLTRANSFERASE"/>
    <property type="match status" value="1"/>
</dbReference>
<evidence type="ECO:0000313" key="4">
    <source>
        <dbReference type="Proteomes" id="UP001161405"/>
    </source>
</evidence>
<proteinExistence type="predicted"/>
<name>A0ABQ5UQT1_9HYPH</name>
<evidence type="ECO:0000256" key="2">
    <source>
        <dbReference type="ARBA" id="ARBA00022679"/>
    </source>
</evidence>
<accession>A0ABQ5UQT1</accession>
<dbReference type="SUPFAM" id="SSF53335">
    <property type="entry name" value="S-adenosyl-L-methionine-dependent methyltransferases"/>
    <property type="match status" value="1"/>
</dbReference>
<organism evidence="3 4">
    <name type="scientific">Maritalea porphyrae</name>
    <dbReference type="NCBI Taxonomy" id="880732"/>
    <lineage>
        <taxon>Bacteria</taxon>
        <taxon>Pseudomonadati</taxon>
        <taxon>Pseudomonadota</taxon>
        <taxon>Alphaproteobacteria</taxon>
        <taxon>Hyphomicrobiales</taxon>
        <taxon>Devosiaceae</taxon>
        <taxon>Maritalea</taxon>
    </lineage>
</organism>
<evidence type="ECO:0000313" key="3">
    <source>
        <dbReference type="EMBL" id="GLQ17621.1"/>
    </source>
</evidence>
<keyword evidence="1" id="KW-0489">Methyltransferase</keyword>
<dbReference type="PANTHER" id="PTHR40048">
    <property type="entry name" value="RHAMNOSYL O-METHYLTRANSFERASE"/>
    <property type="match status" value="1"/>
</dbReference>
<sequence>MIIFDDKKGTVTKQHDDGTEEVYPLESAKAFEVMSEAWLRASWDTKYIYSFSWFGRPIIQLPEDMIRIQEVIWDHQPDVIVETGVAHGGSLVFYASLFKAIGKGRVIGVEIELRDHNRKAIDAHPLRSLIEIVEGSSIDPKTIETVKSKIKPGEKVMVMLDSNHKKPHVLKELEAYGELVTPGCYIVAADGIMELVAGGPRTGEDWKTSNPKAAAIEFTKNNSNFAIEEPKWPFNEGVLEKRVTYWPSAFVKRLR</sequence>
<dbReference type="InterPro" id="IPR007072">
    <property type="entry name" value="RNMT_CmcI"/>
</dbReference>
<gene>
    <name evidence="3" type="ORF">GCM10007879_18700</name>
</gene>
<reference evidence="3" key="2">
    <citation type="submission" date="2023-01" db="EMBL/GenBank/DDBJ databases">
        <title>Draft genome sequence of Maritalea porphyrae strain NBRC 107169.</title>
        <authorList>
            <person name="Sun Q."/>
            <person name="Mori K."/>
        </authorList>
    </citation>
    <scope>NUCLEOTIDE SEQUENCE</scope>
    <source>
        <strain evidence="3">NBRC 107169</strain>
    </source>
</reference>
<dbReference type="Pfam" id="PF04989">
    <property type="entry name" value="RMNT_CmcI"/>
    <property type="match status" value="1"/>
</dbReference>
<keyword evidence="2" id="KW-0808">Transferase</keyword>
<dbReference type="Proteomes" id="UP001161405">
    <property type="component" value="Unassembled WGS sequence"/>
</dbReference>
<dbReference type="Gene3D" id="3.40.50.150">
    <property type="entry name" value="Vaccinia Virus protein VP39"/>
    <property type="match status" value="1"/>
</dbReference>
<evidence type="ECO:0000256" key="1">
    <source>
        <dbReference type="ARBA" id="ARBA00022603"/>
    </source>
</evidence>
<reference evidence="3" key="1">
    <citation type="journal article" date="2014" name="Int. J. Syst. Evol. Microbiol.">
        <title>Complete genome of a new Firmicutes species belonging to the dominant human colonic microbiota ('Ruminococcus bicirculans') reveals two chromosomes and a selective capacity to utilize plant glucans.</title>
        <authorList>
            <consortium name="NISC Comparative Sequencing Program"/>
            <person name="Wegmann U."/>
            <person name="Louis P."/>
            <person name="Goesmann A."/>
            <person name="Henrissat B."/>
            <person name="Duncan S.H."/>
            <person name="Flint H.J."/>
        </authorList>
    </citation>
    <scope>NUCLEOTIDE SEQUENCE</scope>
    <source>
        <strain evidence="3">NBRC 107169</strain>
    </source>
</reference>
<dbReference type="InterPro" id="IPR029063">
    <property type="entry name" value="SAM-dependent_MTases_sf"/>
</dbReference>
<keyword evidence="4" id="KW-1185">Reference proteome</keyword>
<protein>
    <submittedName>
        <fullName evidence="3">Hydroxylase</fullName>
    </submittedName>
</protein>
<comment type="caution">
    <text evidence="3">The sequence shown here is derived from an EMBL/GenBank/DDBJ whole genome shotgun (WGS) entry which is preliminary data.</text>
</comment>